<comment type="caution">
    <text evidence="1">The sequence shown here is derived from an EMBL/GenBank/DDBJ whole genome shotgun (WGS) entry which is preliminary data.</text>
</comment>
<dbReference type="InterPro" id="IPR023430">
    <property type="entry name" value="Pept_HybD-like_dom_sf"/>
</dbReference>
<dbReference type="GO" id="GO:0016485">
    <property type="term" value="P:protein processing"/>
    <property type="evidence" value="ECO:0007669"/>
    <property type="project" value="TreeGrafter"/>
</dbReference>
<dbReference type="SUPFAM" id="SSF53163">
    <property type="entry name" value="HybD-like"/>
    <property type="match status" value="1"/>
</dbReference>
<dbReference type="PANTHER" id="PTHR30302:SF5">
    <property type="entry name" value="SLR1876 PROTEIN"/>
    <property type="match status" value="1"/>
</dbReference>
<dbReference type="Proteomes" id="UP000518288">
    <property type="component" value="Unassembled WGS sequence"/>
</dbReference>
<gene>
    <name evidence="1" type="ORF">BDD16_003743</name>
</gene>
<sequence>MTLPTLVIGIGNLSRGDDALGHCVLDALEAEALPDATFECLPVFQLQPEHALDLVGRPGVLIVDAARADHAPGVELTRLRPGRDASWTSHALSPAALLQLCLDLHTGTPQAVPPVWLLSVAGDRFELGDALSAGAEARLVEAVAQARRWCRDVSA</sequence>
<evidence type="ECO:0000313" key="1">
    <source>
        <dbReference type="EMBL" id="NYG34757.1"/>
    </source>
</evidence>
<dbReference type="InterPro" id="IPR000671">
    <property type="entry name" value="Peptidase_A31"/>
</dbReference>
<keyword evidence="1" id="KW-0645">Protease</keyword>
<keyword evidence="2" id="KW-1185">Reference proteome</keyword>
<dbReference type="EMBL" id="JACCFH010000001">
    <property type="protein sequence ID" value="NYG34757.1"/>
    <property type="molecule type" value="Genomic_DNA"/>
</dbReference>
<protein>
    <submittedName>
        <fullName evidence="1">Hydrogenase maturation protease</fullName>
    </submittedName>
</protein>
<dbReference type="NCBIfam" id="TIGR00072">
    <property type="entry name" value="hydrog_prot"/>
    <property type="match status" value="1"/>
</dbReference>
<dbReference type="CDD" id="cd06066">
    <property type="entry name" value="H2MP_NAD-link-bidir"/>
    <property type="match status" value="1"/>
</dbReference>
<dbReference type="PANTHER" id="PTHR30302">
    <property type="entry name" value="HYDROGENASE 1 MATURATION PROTEASE"/>
    <property type="match status" value="1"/>
</dbReference>
<keyword evidence="1" id="KW-0378">Hydrolase</keyword>
<dbReference type="Gene3D" id="3.40.50.1450">
    <property type="entry name" value="HybD-like"/>
    <property type="match status" value="1"/>
</dbReference>
<proteinExistence type="predicted"/>
<dbReference type="GO" id="GO:0008047">
    <property type="term" value="F:enzyme activator activity"/>
    <property type="evidence" value="ECO:0007669"/>
    <property type="project" value="InterPro"/>
</dbReference>
<reference evidence="1 2" key="1">
    <citation type="submission" date="2020-07" db="EMBL/GenBank/DDBJ databases">
        <title>Genomic Encyclopedia of Archaeal and Bacterial Type Strains, Phase II (KMG-II): from individual species to whole genera.</title>
        <authorList>
            <person name="Goeker M."/>
        </authorList>
    </citation>
    <scope>NUCLEOTIDE SEQUENCE [LARGE SCALE GENOMIC DNA]</scope>
    <source>
        <strain evidence="1 2">DSM 21226</strain>
    </source>
</reference>
<evidence type="ECO:0000313" key="2">
    <source>
        <dbReference type="Proteomes" id="UP000518288"/>
    </source>
</evidence>
<dbReference type="GO" id="GO:0004175">
    <property type="term" value="F:endopeptidase activity"/>
    <property type="evidence" value="ECO:0007669"/>
    <property type="project" value="TreeGrafter"/>
</dbReference>
<name>A0A7Y9R487_9BURK</name>
<accession>A0A7Y9R487</accession>
<organism evidence="1 2">
    <name type="scientific">Sphaerotilus montanus</name>
    <dbReference type="NCBI Taxonomy" id="522889"/>
    <lineage>
        <taxon>Bacteria</taxon>
        <taxon>Pseudomonadati</taxon>
        <taxon>Pseudomonadota</taxon>
        <taxon>Betaproteobacteria</taxon>
        <taxon>Burkholderiales</taxon>
        <taxon>Sphaerotilaceae</taxon>
        <taxon>Sphaerotilus</taxon>
    </lineage>
</organism>
<dbReference type="RefSeq" id="WP_179635362.1">
    <property type="nucleotide sequence ID" value="NZ_JACCFH010000001.1"/>
</dbReference>
<dbReference type="AlphaFoldDB" id="A0A7Y9R487"/>